<protein>
    <submittedName>
        <fullName evidence="1">Uncharacterized protein</fullName>
    </submittedName>
</protein>
<evidence type="ECO:0000313" key="1">
    <source>
        <dbReference type="EMBL" id="MDI5936357.1"/>
    </source>
</evidence>
<keyword evidence="2" id="KW-1185">Reference proteome</keyword>
<name>A0ABT6VQU5_9GAMM</name>
<comment type="caution">
    <text evidence="1">The sequence shown here is derived from an EMBL/GenBank/DDBJ whole genome shotgun (WGS) entry which is preliminary data.</text>
</comment>
<dbReference type="RefSeq" id="WP_282723765.1">
    <property type="nucleotide sequence ID" value="NZ_JASCQO010000055.1"/>
</dbReference>
<gene>
    <name evidence="1" type="ORF">QLQ84_21420</name>
</gene>
<dbReference type="Proteomes" id="UP001244242">
    <property type="component" value="Unassembled WGS sequence"/>
</dbReference>
<evidence type="ECO:0000313" key="2">
    <source>
        <dbReference type="Proteomes" id="UP001244242"/>
    </source>
</evidence>
<proteinExistence type="predicted"/>
<accession>A0ABT6VQU5</accession>
<dbReference type="EMBL" id="JASCQO010000055">
    <property type="protein sequence ID" value="MDI5936357.1"/>
    <property type="molecule type" value="Genomic_DNA"/>
</dbReference>
<organism evidence="1 2">
    <name type="scientific">Halomonas kalidii</name>
    <dbReference type="NCBI Taxonomy" id="3043293"/>
    <lineage>
        <taxon>Bacteria</taxon>
        <taxon>Pseudomonadati</taxon>
        <taxon>Pseudomonadota</taxon>
        <taxon>Gammaproteobacteria</taxon>
        <taxon>Oceanospirillales</taxon>
        <taxon>Halomonadaceae</taxon>
        <taxon>Halomonas</taxon>
    </lineage>
</organism>
<sequence length="312" mass="35242">MPRDEELVGTYISRPESPEVEMLIQETIGCALVDLLANKGLYQNVELDLSSVAEHTAQIGSSSADELKAEFSRRPWVPISPGLTNENLMRAEFFCGVSDSPLSAPSSELKISFPMPGFKGYCGKCRDDHSFTSIGVLWADGFLDYFPRMSEKTEQLFNFHYNCSICRDNIIGFLVKRTGLRLSLCGRSERPRVETPKIIPKKLRPIMADALGAVSENDVFAGFYHLRTFCEHYMKSCLGLSVEERIIGEELCEKYNGILDRRMTSDLPSMVVIYDTSSKYMHSRAGDRGEFRELLNQVEGHLKAKELFEQYG</sequence>
<reference evidence="1 2" key="1">
    <citation type="submission" date="2023-04" db="EMBL/GenBank/DDBJ databases">
        <title>Halomonas strains isolated from rhizosphere soil.</title>
        <authorList>
            <person name="Xu L."/>
            <person name="Sun J.-Q."/>
        </authorList>
    </citation>
    <scope>NUCLEOTIDE SEQUENCE [LARGE SCALE GENOMIC DNA]</scope>
    <source>
        <strain evidence="1 2">LN1S58</strain>
    </source>
</reference>